<reference evidence="12" key="1">
    <citation type="submission" date="2021-01" db="EMBL/GenBank/DDBJ databases">
        <authorList>
            <person name="Kaushik A."/>
        </authorList>
    </citation>
    <scope>NUCLEOTIDE SEQUENCE</scope>
    <source>
        <strain evidence="12">AG1-1A</strain>
    </source>
</reference>
<dbReference type="Gene3D" id="3.40.50.300">
    <property type="entry name" value="P-loop containing nucleotide triphosphate hydrolases"/>
    <property type="match status" value="1"/>
</dbReference>
<dbReference type="InterPro" id="IPR032319">
    <property type="entry name" value="CLP1_P"/>
</dbReference>
<dbReference type="Pfam" id="PF16575">
    <property type="entry name" value="CLP1_P"/>
    <property type="match status" value="1"/>
</dbReference>
<keyword evidence="7" id="KW-0067">ATP-binding</keyword>
<evidence type="ECO:0000256" key="2">
    <source>
        <dbReference type="ARBA" id="ARBA00018706"/>
    </source>
</evidence>
<dbReference type="SUPFAM" id="SSF52540">
    <property type="entry name" value="P-loop containing nucleoside triphosphate hydrolases"/>
    <property type="match status" value="1"/>
</dbReference>
<accession>A0A8H3A1C4</accession>
<feature type="compositionally biased region" description="Basic residues" evidence="9">
    <location>
        <begin position="54"/>
        <end position="67"/>
    </location>
</feature>
<dbReference type="Proteomes" id="UP000663840">
    <property type="component" value="Unassembled WGS sequence"/>
</dbReference>
<dbReference type="GO" id="GO:0051731">
    <property type="term" value="F:polynucleotide 5'-hydroxyl-kinase activity"/>
    <property type="evidence" value="ECO:0007669"/>
    <property type="project" value="InterPro"/>
</dbReference>
<feature type="region of interest" description="Disordered" evidence="9">
    <location>
        <begin position="45"/>
        <end position="80"/>
    </location>
</feature>
<keyword evidence="6" id="KW-0418">Kinase</keyword>
<comment type="similarity">
    <text evidence="1">Belongs to the Clp1 family. NOL9/GRC3 subfamily.</text>
</comment>
<evidence type="ECO:0000256" key="8">
    <source>
        <dbReference type="ARBA" id="ARBA00071212"/>
    </source>
</evidence>
<dbReference type="PANTHER" id="PTHR12755:SF3">
    <property type="entry name" value="POLYNUCLEOTIDE 5'-HYDROXYL-KINASE NOL9"/>
    <property type="match status" value="1"/>
</dbReference>
<evidence type="ECO:0000256" key="9">
    <source>
        <dbReference type="SAM" id="MobiDB-lite"/>
    </source>
</evidence>
<dbReference type="AlphaFoldDB" id="A0A8H3A1C4"/>
<feature type="region of interest" description="Disordered" evidence="9">
    <location>
        <begin position="21"/>
        <end position="40"/>
    </location>
</feature>
<dbReference type="OrthoDB" id="3249614at2759"/>
<feature type="domain" description="Clp1 P-loop" evidence="10">
    <location>
        <begin position="365"/>
        <end position="516"/>
    </location>
</feature>
<organism evidence="12 13">
    <name type="scientific">Rhizoctonia solani</name>
    <dbReference type="NCBI Taxonomy" id="456999"/>
    <lineage>
        <taxon>Eukaryota</taxon>
        <taxon>Fungi</taxon>
        <taxon>Dikarya</taxon>
        <taxon>Basidiomycota</taxon>
        <taxon>Agaricomycotina</taxon>
        <taxon>Agaricomycetes</taxon>
        <taxon>Cantharellales</taxon>
        <taxon>Ceratobasidiaceae</taxon>
        <taxon>Rhizoctonia</taxon>
    </lineage>
</organism>
<evidence type="ECO:0000259" key="10">
    <source>
        <dbReference type="Pfam" id="PF16575"/>
    </source>
</evidence>
<evidence type="ECO:0000313" key="12">
    <source>
        <dbReference type="EMBL" id="CAE6390968.1"/>
    </source>
</evidence>
<dbReference type="InterPro" id="IPR027417">
    <property type="entry name" value="P-loop_NTPase"/>
</dbReference>
<dbReference type="GO" id="GO:0005634">
    <property type="term" value="C:nucleus"/>
    <property type="evidence" value="ECO:0007669"/>
    <property type="project" value="TreeGrafter"/>
</dbReference>
<comment type="caution">
    <text evidence="12">The sequence shown here is derived from an EMBL/GenBank/DDBJ whole genome shotgun (WGS) entry which is preliminary data.</text>
</comment>
<sequence length="760" mass="82887">MSGGPALSAIARRKAKIEAATANASISTQKTDGISKAPVDTASSAIDTTSIPTLKRKAPARPSRHSKIPTDQVTDSYSRKKARAYPYSQVIPAVEKPTPLDYTYERPYSPSRPFNSSEEEVITNAPTPEKTGTTYASQQAAELGLPVRPNKNIPTITEKKNCFTLIPDDVDSVVGRRSATRIVLLNQGESLLFVGTMELTLLQGHIQLLGTTLSPSKTSHKIFAPRSHPIPVLDALGPTTNASFETLSQNGPQLISNLPKHIVEAISPSHVVLVLQELLTGVEQLGQVVRTFAGIFEPDGRDNHITQQVFKSAHLYRTESQFDSSFDFPDDWQQAIATILSVVSKEDPGTEGSFAYDAPIILVRGSKNSGKSTFSRVLANNLTSRYHSVAFIDCDLGQSEFTPGGMVSLNVLKTPVLGPPFTHDNPPRYAHFIGGNSPKTSPSHYLAALGDLAQRYQLELKYSESLNDENVDNDLTKNSGSVPLVINTQGWVKGLGADLLRSIEGLFTPTHIVEFQTPRISSSFDLFQAQPPSYSKDFGRDPSTNPCRLINLSPILPSSRSPRFSAADLRSLTLASYFYSRNHKDNHVDQSHSIACWDTSLSMRNIAPISIDIRSALESITIVSPTGDDVVQADISRAIVCGIVGLVVPDFPSKPAQMIYAQGALPPPPQNSRCIGLGFVRGASATQLHLLTPVPANQLRLCRILVLGELTMPVWAFLDPEKDTNEEDGLPFLQWGRSIAEEAGGERKRIRRNIMRRGQL</sequence>
<feature type="compositionally biased region" description="Polar residues" evidence="9">
    <location>
        <begin position="23"/>
        <end position="32"/>
    </location>
</feature>
<proteinExistence type="inferred from homology"/>
<dbReference type="GO" id="GO:0000448">
    <property type="term" value="P:cleavage in ITS2 between 5.8S rRNA and LSU-rRNA of tricistronic rRNA transcript (SSU-rRNA, 5.8S rRNA, LSU-rRNA)"/>
    <property type="evidence" value="ECO:0007669"/>
    <property type="project" value="TreeGrafter"/>
</dbReference>
<name>A0A8H3A1C4_9AGAM</name>
<evidence type="ECO:0000259" key="11">
    <source>
        <dbReference type="Pfam" id="PF24419"/>
    </source>
</evidence>
<evidence type="ECO:0000313" key="13">
    <source>
        <dbReference type="Proteomes" id="UP000663840"/>
    </source>
</evidence>
<evidence type="ECO:0000256" key="4">
    <source>
        <dbReference type="ARBA" id="ARBA00022679"/>
    </source>
</evidence>
<gene>
    <name evidence="12" type="ORF">RDB_LOCUS30482</name>
</gene>
<dbReference type="EMBL" id="CAJMWR010000623">
    <property type="protein sequence ID" value="CAE6390968.1"/>
    <property type="molecule type" value="Genomic_DNA"/>
</dbReference>
<evidence type="ECO:0000256" key="5">
    <source>
        <dbReference type="ARBA" id="ARBA00022741"/>
    </source>
</evidence>
<protein>
    <recommendedName>
        <fullName evidence="3">Polynucleotide 5'-hydroxyl-kinase GRC3</fullName>
    </recommendedName>
    <alternativeName>
        <fullName evidence="8">Polynucleotide 5'-hydroxyl-kinase NOL9</fullName>
    </alternativeName>
    <alternativeName>
        <fullName evidence="2">Polynucleotide 5'-hydroxyl-kinase grc3</fullName>
    </alternativeName>
</protein>
<evidence type="ECO:0000256" key="6">
    <source>
        <dbReference type="ARBA" id="ARBA00022777"/>
    </source>
</evidence>
<feature type="domain" description="NOL9 N-terminal" evidence="11">
    <location>
        <begin position="181"/>
        <end position="291"/>
    </location>
</feature>
<dbReference type="InterPro" id="IPR045116">
    <property type="entry name" value="Clp1/Grc3"/>
</dbReference>
<keyword evidence="4" id="KW-0808">Transferase</keyword>
<evidence type="ECO:0000256" key="1">
    <source>
        <dbReference type="ARBA" id="ARBA00011003"/>
    </source>
</evidence>
<evidence type="ECO:0000256" key="7">
    <source>
        <dbReference type="ARBA" id="ARBA00022840"/>
    </source>
</evidence>
<dbReference type="InterPro" id="IPR057573">
    <property type="entry name" value="NOL9_N"/>
</dbReference>
<evidence type="ECO:0000256" key="3">
    <source>
        <dbReference type="ARBA" id="ARBA00019824"/>
    </source>
</evidence>
<dbReference type="Pfam" id="PF24419">
    <property type="entry name" value="Cupin_NOL9"/>
    <property type="match status" value="1"/>
</dbReference>
<dbReference type="GO" id="GO:0005524">
    <property type="term" value="F:ATP binding"/>
    <property type="evidence" value="ECO:0007669"/>
    <property type="project" value="UniProtKB-KW"/>
</dbReference>
<keyword evidence="5" id="KW-0547">Nucleotide-binding</keyword>
<dbReference type="PANTHER" id="PTHR12755">
    <property type="entry name" value="CLEAVAGE/POLYADENYLATION FACTOR IA SUBUNIT CLP1P"/>
    <property type="match status" value="1"/>
</dbReference>